<evidence type="ECO:0000313" key="3">
    <source>
        <dbReference type="EMBL" id="MBD2701772.1"/>
    </source>
</evidence>
<name>A0A927AU04_9BACT</name>
<proteinExistence type="predicted"/>
<dbReference type="Proteomes" id="UP000598820">
    <property type="component" value="Unassembled WGS sequence"/>
</dbReference>
<feature type="transmembrane region" description="Helical" evidence="1">
    <location>
        <begin position="119"/>
        <end position="140"/>
    </location>
</feature>
<organism evidence="3 4">
    <name type="scientific">Spirosoma profusum</name>
    <dbReference type="NCBI Taxonomy" id="2771354"/>
    <lineage>
        <taxon>Bacteria</taxon>
        <taxon>Pseudomonadati</taxon>
        <taxon>Bacteroidota</taxon>
        <taxon>Cytophagia</taxon>
        <taxon>Cytophagales</taxon>
        <taxon>Cytophagaceae</taxon>
        <taxon>Spirosoma</taxon>
    </lineage>
</organism>
<dbReference type="AlphaFoldDB" id="A0A927AU04"/>
<protein>
    <submittedName>
        <fullName evidence="3">Histidine kinase</fullName>
    </submittedName>
</protein>
<dbReference type="GO" id="GO:0000155">
    <property type="term" value="F:phosphorelay sensor kinase activity"/>
    <property type="evidence" value="ECO:0007669"/>
    <property type="project" value="InterPro"/>
</dbReference>
<dbReference type="InterPro" id="IPR036890">
    <property type="entry name" value="HATPase_C_sf"/>
</dbReference>
<dbReference type="InterPro" id="IPR050640">
    <property type="entry name" value="Bact_2-comp_sensor_kinase"/>
</dbReference>
<feature type="transmembrane region" description="Helical" evidence="1">
    <location>
        <begin position="48"/>
        <end position="67"/>
    </location>
</feature>
<dbReference type="Pfam" id="PF06580">
    <property type="entry name" value="His_kinase"/>
    <property type="match status" value="1"/>
</dbReference>
<feature type="domain" description="Signal transduction histidine kinase internal region" evidence="2">
    <location>
        <begin position="161"/>
        <end position="239"/>
    </location>
</feature>
<accession>A0A927AU04</accession>
<evidence type="ECO:0000313" key="4">
    <source>
        <dbReference type="Proteomes" id="UP000598820"/>
    </source>
</evidence>
<feature type="transmembrane region" description="Helical" evidence="1">
    <location>
        <begin position="79"/>
        <end position="99"/>
    </location>
</feature>
<evidence type="ECO:0000259" key="2">
    <source>
        <dbReference type="Pfam" id="PF06580"/>
    </source>
</evidence>
<dbReference type="PANTHER" id="PTHR34220:SF7">
    <property type="entry name" value="SENSOR HISTIDINE KINASE YPDA"/>
    <property type="match status" value="1"/>
</dbReference>
<keyword evidence="1" id="KW-1133">Transmembrane helix</keyword>
<evidence type="ECO:0000256" key="1">
    <source>
        <dbReference type="SAM" id="Phobius"/>
    </source>
</evidence>
<dbReference type="PANTHER" id="PTHR34220">
    <property type="entry name" value="SENSOR HISTIDINE KINASE YPDA"/>
    <property type="match status" value="1"/>
</dbReference>
<sequence length="361" mass="41883">MNGLSVELKNLTPNWLGRHLLFWLTVNTGLSVAHSMSISRFWENVQTTYLFLPYNMILVYAALYWVLTPILQNQYRPFVYRLLIYLIGGWIFTYLYRAFVLIPFRTGKLALFPTYHEIFTLGAWIIGLVVVGVAVGVKLYRFWYQREQANQRLIRETLTVELQVLKAQIHPHFLFNTLNNLYSLTLRQSPLAPDMVLKLSGLLHYMIHECNVPTVLLAKEIDFLRNYIDLEKLRYGSRLTVSITIQGEMGSTSIAPLLLIPFVENAFKHGSAKQIGSAHIEFVIKLTDNQLTFRLENSRDKQAISDDYSGLGLTNARKRLELLYPNTHTLIIRPEAERFVVELTILLRPEWNRSTLQTIDY</sequence>
<keyword evidence="1" id="KW-0812">Transmembrane</keyword>
<comment type="caution">
    <text evidence="3">The sequence shown here is derived from an EMBL/GenBank/DDBJ whole genome shotgun (WGS) entry which is preliminary data.</text>
</comment>
<dbReference type="GO" id="GO:0016020">
    <property type="term" value="C:membrane"/>
    <property type="evidence" value="ECO:0007669"/>
    <property type="project" value="InterPro"/>
</dbReference>
<dbReference type="Gene3D" id="3.30.565.10">
    <property type="entry name" value="Histidine kinase-like ATPase, C-terminal domain"/>
    <property type="match status" value="1"/>
</dbReference>
<dbReference type="EMBL" id="JACWZY010000010">
    <property type="protein sequence ID" value="MBD2701772.1"/>
    <property type="molecule type" value="Genomic_DNA"/>
</dbReference>
<keyword evidence="4" id="KW-1185">Reference proteome</keyword>
<dbReference type="RefSeq" id="WP_190887627.1">
    <property type="nucleotide sequence ID" value="NZ_JACWZY010000010.1"/>
</dbReference>
<keyword evidence="1" id="KW-0472">Membrane</keyword>
<keyword evidence="3" id="KW-0808">Transferase</keyword>
<dbReference type="InterPro" id="IPR010559">
    <property type="entry name" value="Sig_transdc_His_kin_internal"/>
</dbReference>
<gene>
    <name evidence="3" type="ORF">IC229_14065</name>
</gene>
<keyword evidence="3" id="KW-0418">Kinase</keyword>
<feature type="transmembrane region" description="Helical" evidence="1">
    <location>
        <begin position="20"/>
        <end position="42"/>
    </location>
</feature>
<reference evidence="3" key="1">
    <citation type="submission" date="2020-09" db="EMBL/GenBank/DDBJ databases">
        <authorList>
            <person name="Kim M.K."/>
        </authorList>
    </citation>
    <scope>NUCLEOTIDE SEQUENCE</scope>
    <source>
        <strain evidence="3">BT702</strain>
    </source>
</reference>